<evidence type="ECO:0000256" key="10">
    <source>
        <dbReference type="SAM" id="MobiDB-lite"/>
    </source>
</evidence>
<dbReference type="GO" id="GO:0050291">
    <property type="term" value="F:sphingosine N-acyltransferase activity"/>
    <property type="evidence" value="ECO:0007669"/>
    <property type="project" value="InterPro"/>
</dbReference>
<gene>
    <name evidence="13" type="ORF">SISNIDRAFT_474936</name>
</gene>
<reference evidence="13 14" key="1">
    <citation type="journal article" date="2016" name="Mol. Biol. Evol.">
        <title>Comparative Genomics of Early-Diverging Mushroom-Forming Fungi Provides Insights into the Origins of Lignocellulose Decay Capabilities.</title>
        <authorList>
            <person name="Nagy L.G."/>
            <person name="Riley R."/>
            <person name="Tritt A."/>
            <person name="Adam C."/>
            <person name="Daum C."/>
            <person name="Floudas D."/>
            <person name="Sun H."/>
            <person name="Yadav J.S."/>
            <person name="Pangilinan J."/>
            <person name="Larsson K.H."/>
            <person name="Matsuura K."/>
            <person name="Barry K."/>
            <person name="Labutti K."/>
            <person name="Kuo R."/>
            <person name="Ohm R.A."/>
            <person name="Bhattacharya S.S."/>
            <person name="Shirouzu T."/>
            <person name="Yoshinaga Y."/>
            <person name="Martin F.M."/>
            <person name="Grigoriev I.V."/>
            <person name="Hibbett D.S."/>
        </authorList>
    </citation>
    <scope>NUCLEOTIDE SEQUENCE [LARGE SCALE GENOMIC DNA]</scope>
    <source>
        <strain evidence="13 14">HHB9708</strain>
    </source>
</reference>
<comment type="subcellular location">
    <subcellularLocation>
        <location evidence="1">Endoplasmic reticulum membrane</location>
        <topology evidence="1">Multi-pass membrane protein</topology>
    </subcellularLocation>
</comment>
<evidence type="ECO:0000256" key="2">
    <source>
        <dbReference type="ARBA" id="ARBA00009808"/>
    </source>
</evidence>
<evidence type="ECO:0000313" key="14">
    <source>
        <dbReference type="Proteomes" id="UP000076722"/>
    </source>
</evidence>
<dbReference type="OrthoDB" id="3053196at2759"/>
<dbReference type="GO" id="GO:0046513">
    <property type="term" value="P:ceramide biosynthetic process"/>
    <property type="evidence" value="ECO:0007669"/>
    <property type="project" value="InterPro"/>
</dbReference>
<dbReference type="PIRSF" id="PIRSF005225">
    <property type="entry name" value="LAG1_LAC1"/>
    <property type="match status" value="1"/>
</dbReference>
<evidence type="ECO:0000313" key="13">
    <source>
        <dbReference type="EMBL" id="KZS91998.1"/>
    </source>
</evidence>
<proteinExistence type="inferred from homology"/>
<dbReference type="InterPro" id="IPR006634">
    <property type="entry name" value="TLC-dom"/>
</dbReference>
<keyword evidence="4 9" id="KW-0812">Transmembrane</keyword>
<accession>A0A164T1T5</accession>
<keyword evidence="8" id="KW-0325">Glycoprotein</keyword>
<feature type="transmembrane region" description="Helical" evidence="11">
    <location>
        <begin position="288"/>
        <end position="307"/>
    </location>
</feature>
<dbReference type="PROSITE" id="PS50922">
    <property type="entry name" value="TLC"/>
    <property type="match status" value="1"/>
</dbReference>
<evidence type="ECO:0000256" key="4">
    <source>
        <dbReference type="ARBA" id="ARBA00022692"/>
    </source>
</evidence>
<dbReference type="SMART" id="SM00724">
    <property type="entry name" value="TLC"/>
    <property type="match status" value="1"/>
</dbReference>
<dbReference type="InterPro" id="IPR016439">
    <property type="entry name" value="Lag1/Lac1-like"/>
</dbReference>
<feature type="transmembrane region" description="Helical" evidence="11">
    <location>
        <begin position="235"/>
        <end position="255"/>
    </location>
</feature>
<name>A0A164T1T5_9AGAM</name>
<evidence type="ECO:0000256" key="7">
    <source>
        <dbReference type="ARBA" id="ARBA00023136"/>
    </source>
</evidence>
<feature type="domain" description="TLC" evidence="12">
    <location>
        <begin position="149"/>
        <end position="372"/>
    </location>
</feature>
<dbReference type="Pfam" id="PF03798">
    <property type="entry name" value="TRAM_LAG1_CLN8"/>
    <property type="match status" value="1"/>
</dbReference>
<keyword evidence="14" id="KW-1185">Reference proteome</keyword>
<feature type="transmembrane region" description="Helical" evidence="11">
    <location>
        <begin position="114"/>
        <end position="136"/>
    </location>
</feature>
<keyword evidence="5" id="KW-0256">Endoplasmic reticulum</keyword>
<evidence type="ECO:0000256" key="3">
    <source>
        <dbReference type="ARBA" id="ARBA00022679"/>
    </source>
</evidence>
<evidence type="ECO:0000256" key="8">
    <source>
        <dbReference type="ARBA" id="ARBA00023180"/>
    </source>
</evidence>
<dbReference type="PANTHER" id="PTHR12560">
    <property type="entry name" value="LONGEVITY ASSURANCE FACTOR 1 LAG1"/>
    <property type="match status" value="1"/>
</dbReference>
<dbReference type="STRING" id="1314777.A0A164T1T5"/>
<dbReference type="Proteomes" id="UP000076722">
    <property type="component" value="Unassembled WGS sequence"/>
</dbReference>
<dbReference type="AlphaFoldDB" id="A0A164T1T5"/>
<keyword evidence="7 9" id="KW-0472">Membrane</keyword>
<evidence type="ECO:0000256" key="11">
    <source>
        <dbReference type="SAM" id="Phobius"/>
    </source>
</evidence>
<protein>
    <submittedName>
        <fullName evidence="13">Longevity assurance proteins LAG1 LAC1</fullName>
    </submittedName>
</protein>
<keyword evidence="6 11" id="KW-1133">Transmembrane helix</keyword>
<sequence length="399" mass="47564">MAKSQSHNRPRASSLQQLERDPAHHLTGSFLAQSKRRIETVHSQGLWKDILNMQWMRVPSSSFTLLTIPFVLYFNWHFLASGHPNPFEPFIFITHKIPGTSPNNPLYQKGYNDILFVLYYIIFWSFVRQVLVLHVFQPFGRWWGIRQQNKLDRVGEQGYALVYFGLSGAWGLKIMQELPTWYYNTEGFWIDYPHWRMPAQLKAFYLLQTAYWIQQLLVLVLGLEKPRKDFRELVIHHIVTLWLVCWSYLVNLTFIGNAIFVSMDIPDAVFGTAPQATKLMNYMQLERVKAVAFLIFIGVWSYFRHWLNLIIIKSVWSEFHLIPQEAQQWKPSEGIWMVWWMQYQVLVPIVLLQMVQLFWYFLIWRVFYRAVFQAKLDDERSDDEGDEELDGHDLDEKEE</sequence>
<dbReference type="PANTHER" id="PTHR12560:SF11">
    <property type="entry name" value="CERAMIDE SYNTHASE LAC1-RELATED"/>
    <property type="match status" value="1"/>
</dbReference>
<comment type="similarity">
    <text evidence="2">Belongs to the sphingosine N-acyltransferase family.</text>
</comment>
<feature type="transmembrane region" description="Helical" evidence="11">
    <location>
        <begin position="203"/>
        <end position="223"/>
    </location>
</feature>
<dbReference type="GO" id="GO:0005789">
    <property type="term" value="C:endoplasmic reticulum membrane"/>
    <property type="evidence" value="ECO:0007669"/>
    <property type="project" value="UniProtKB-SubCell"/>
</dbReference>
<evidence type="ECO:0000256" key="6">
    <source>
        <dbReference type="ARBA" id="ARBA00022989"/>
    </source>
</evidence>
<organism evidence="13 14">
    <name type="scientific">Sistotremastrum niveocremeum HHB9708</name>
    <dbReference type="NCBI Taxonomy" id="1314777"/>
    <lineage>
        <taxon>Eukaryota</taxon>
        <taxon>Fungi</taxon>
        <taxon>Dikarya</taxon>
        <taxon>Basidiomycota</taxon>
        <taxon>Agaricomycotina</taxon>
        <taxon>Agaricomycetes</taxon>
        <taxon>Sistotremastrales</taxon>
        <taxon>Sistotremastraceae</taxon>
        <taxon>Sertulicium</taxon>
        <taxon>Sertulicium niveocremeum</taxon>
    </lineage>
</organism>
<evidence type="ECO:0000256" key="1">
    <source>
        <dbReference type="ARBA" id="ARBA00004477"/>
    </source>
</evidence>
<feature type="compositionally biased region" description="Acidic residues" evidence="10">
    <location>
        <begin position="379"/>
        <end position="390"/>
    </location>
</feature>
<evidence type="ECO:0000256" key="9">
    <source>
        <dbReference type="PROSITE-ProRule" id="PRU00205"/>
    </source>
</evidence>
<evidence type="ECO:0000256" key="5">
    <source>
        <dbReference type="ARBA" id="ARBA00022824"/>
    </source>
</evidence>
<evidence type="ECO:0000259" key="12">
    <source>
        <dbReference type="PROSITE" id="PS50922"/>
    </source>
</evidence>
<keyword evidence="3" id="KW-0808">Transferase</keyword>
<feature type="transmembrane region" description="Helical" evidence="11">
    <location>
        <begin position="63"/>
        <end position="80"/>
    </location>
</feature>
<feature type="transmembrane region" description="Helical" evidence="11">
    <location>
        <begin position="345"/>
        <end position="367"/>
    </location>
</feature>
<dbReference type="EMBL" id="KV419412">
    <property type="protein sequence ID" value="KZS91998.1"/>
    <property type="molecule type" value="Genomic_DNA"/>
</dbReference>
<feature type="region of interest" description="Disordered" evidence="10">
    <location>
        <begin position="378"/>
        <end position="399"/>
    </location>
</feature>